<feature type="compositionally biased region" description="Low complexity" evidence="1">
    <location>
        <begin position="124"/>
        <end position="146"/>
    </location>
</feature>
<name>A0A1M4W198_STRHI</name>
<feature type="compositionally biased region" description="Low complexity" evidence="1">
    <location>
        <begin position="157"/>
        <end position="182"/>
    </location>
</feature>
<dbReference type="RefSeq" id="WP_073480008.1">
    <property type="nucleotide sequence ID" value="NZ_FQVN01000001.1"/>
</dbReference>
<dbReference type="OrthoDB" id="3698075at2"/>
<evidence type="ECO:0000313" key="4">
    <source>
        <dbReference type="Proteomes" id="UP000184501"/>
    </source>
</evidence>
<keyword evidence="2" id="KW-0812">Transmembrane</keyword>
<evidence type="ECO:0000256" key="1">
    <source>
        <dbReference type="SAM" id="MobiDB-lite"/>
    </source>
</evidence>
<keyword evidence="2" id="KW-0472">Membrane</keyword>
<feature type="compositionally biased region" description="Low complexity" evidence="1">
    <location>
        <begin position="209"/>
        <end position="227"/>
    </location>
</feature>
<accession>A0A1M4W198</accession>
<reference evidence="3 4" key="1">
    <citation type="submission" date="2016-11" db="EMBL/GenBank/DDBJ databases">
        <authorList>
            <person name="Jaros S."/>
            <person name="Januszkiewicz K."/>
            <person name="Wedrychowicz H."/>
        </authorList>
    </citation>
    <scope>NUCLEOTIDE SEQUENCE [LARGE SCALE GENOMIC DNA]</scope>
    <source>
        <strain evidence="3 4">DSM 44523</strain>
    </source>
</reference>
<sequence length="227" mass="22529">MPVKIQTSTRGGKIVFGVLCSIVGTFLLIGAVSTLSDDEVTCGGRVMQPGDVCKTTRKGRTTSRGYEEQKESDQTGGYVMLGFVVVGYGVAAYQFVSAARMGRKAAPAADPGMAGSFPPPGQQPAPQGWGQPAPVGAPAPWGAQPGVPAPGAPAPGQPVAGVPPMAAPAPGAGVGPMGAPAPAGYPPAAPAPGAPLPGGFPPPPPGNYPPQQGQWGNQPPQWGAGPR</sequence>
<evidence type="ECO:0000313" key="3">
    <source>
        <dbReference type="EMBL" id="SHE74999.1"/>
    </source>
</evidence>
<feature type="compositionally biased region" description="Pro residues" evidence="1">
    <location>
        <begin position="183"/>
        <end position="208"/>
    </location>
</feature>
<gene>
    <name evidence="3" type="ORF">SAMN05444320_101965</name>
</gene>
<feature type="transmembrane region" description="Helical" evidence="2">
    <location>
        <begin position="76"/>
        <end position="96"/>
    </location>
</feature>
<proteinExistence type="predicted"/>
<dbReference type="Proteomes" id="UP000184501">
    <property type="component" value="Unassembled WGS sequence"/>
</dbReference>
<dbReference type="EMBL" id="FQVN01000001">
    <property type="protein sequence ID" value="SHE74999.1"/>
    <property type="molecule type" value="Genomic_DNA"/>
</dbReference>
<feature type="compositionally biased region" description="Pro residues" evidence="1">
    <location>
        <begin position="147"/>
        <end position="156"/>
    </location>
</feature>
<dbReference type="AlphaFoldDB" id="A0A1M4W198"/>
<evidence type="ECO:0000256" key="2">
    <source>
        <dbReference type="SAM" id="Phobius"/>
    </source>
</evidence>
<keyword evidence="2" id="KW-1133">Transmembrane helix</keyword>
<dbReference type="STRING" id="2017.SAMN05444320_101965"/>
<organism evidence="3 4">
    <name type="scientific">Streptoalloteichus hindustanus</name>
    <dbReference type="NCBI Taxonomy" id="2017"/>
    <lineage>
        <taxon>Bacteria</taxon>
        <taxon>Bacillati</taxon>
        <taxon>Actinomycetota</taxon>
        <taxon>Actinomycetes</taxon>
        <taxon>Pseudonocardiales</taxon>
        <taxon>Pseudonocardiaceae</taxon>
        <taxon>Streptoalloteichus</taxon>
    </lineage>
</organism>
<protein>
    <submittedName>
        <fullName evidence="3">Uncharacterized protein</fullName>
    </submittedName>
</protein>
<feature type="transmembrane region" description="Helical" evidence="2">
    <location>
        <begin position="12"/>
        <end position="32"/>
    </location>
</feature>
<keyword evidence="4" id="KW-1185">Reference proteome</keyword>
<feature type="region of interest" description="Disordered" evidence="1">
    <location>
        <begin position="106"/>
        <end position="227"/>
    </location>
</feature>